<dbReference type="InterPro" id="IPR029787">
    <property type="entry name" value="Nucleotide_cyclase"/>
</dbReference>
<accession>A0A7S9LFD1</accession>
<dbReference type="GO" id="GO:1902201">
    <property type="term" value="P:negative regulation of bacterial-type flagellum-dependent cell motility"/>
    <property type="evidence" value="ECO:0007669"/>
    <property type="project" value="TreeGrafter"/>
</dbReference>
<dbReference type="GO" id="GO:0005886">
    <property type="term" value="C:plasma membrane"/>
    <property type="evidence" value="ECO:0007669"/>
    <property type="project" value="UniProtKB-SubCell"/>
</dbReference>
<name>A0A7S9LFD1_9PSED</name>
<dbReference type="Gene3D" id="3.30.70.270">
    <property type="match status" value="1"/>
</dbReference>
<evidence type="ECO:0000256" key="1">
    <source>
        <dbReference type="ARBA" id="ARBA00001946"/>
    </source>
</evidence>
<keyword evidence="5" id="KW-0175">Coiled coil</keyword>
<dbReference type="AlphaFoldDB" id="A0A7S9LFD1"/>
<dbReference type="EMBL" id="CP064946">
    <property type="protein sequence ID" value="QPH47831.1"/>
    <property type="molecule type" value="Genomic_DNA"/>
</dbReference>
<dbReference type="PROSITE" id="PS50112">
    <property type="entry name" value="PAS"/>
    <property type="match status" value="1"/>
</dbReference>
<reference evidence="9 10" key="1">
    <citation type="submission" date="2020-11" db="EMBL/GenBank/DDBJ databases">
        <title>Pseudomonas fulva producing VIM-24.</title>
        <authorList>
            <person name="Liu S."/>
        </authorList>
    </citation>
    <scope>NUCLEOTIDE SEQUENCE [LARGE SCALE GENOMIC DNA]</scope>
    <source>
        <strain evidence="9 10">ZDHY414</strain>
    </source>
</reference>
<evidence type="ECO:0000313" key="10">
    <source>
        <dbReference type="Proteomes" id="UP000594430"/>
    </source>
</evidence>
<feature type="domain" description="PAC" evidence="7">
    <location>
        <begin position="89"/>
        <end position="142"/>
    </location>
</feature>
<dbReference type="InterPro" id="IPR000014">
    <property type="entry name" value="PAS"/>
</dbReference>
<comment type="catalytic activity">
    <reaction evidence="4">
        <text>2 GTP = 3',3'-c-di-GMP + 2 diphosphate</text>
        <dbReference type="Rhea" id="RHEA:24898"/>
        <dbReference type="ChEBI" id="CHEBI:33019"/>
        <dbReference type="ChEBI" id="CHEBI:37565"/>
        <dbReference type="ChEBI" id="CHEBI:58805"/>
        <dbReference type="EC" id="2.7.7.65"/>
    </reaction>
</comment>
<feature type="domain" description="PAS" evidence="6">
    <location>
        <begin position="13"/>
        <end position="85"/>
    </location>
</feature>
<evidence type="ECO:0000259" key="8">
    <source>
        <dbReference type="PROSITE" id="PS50887"/>
    </source>
</evidence>
<protein>
    <recommendedName>
        <fullName evidence="3">diguanylate cyclase</fullName>
        <ecNumber evidence="3">2.7.7.65</ecNumber>
    </recommendedName>
</protein>
<evidence type="ECO:0000256" key="3">
    <source>
        <dbReference type="ARBA" id="ARBA00012528"/>
    </source>
</evidence>
<dbReference type="InterPro" id="IPR050469">
    <property type="entry name" value="Diguanylate_Cyclase"/>
</dbReference>
<comment type="subcellular location">
    <subcellularLocation>
        <location evidence="2">Cell inner membrane</location>
    </subcellularLocation>
</comment>
<dbReference type="CDD" id="cd00130">
    <property type="entry name" value="PAS"/>
    <property type="match status" value="1"/>
</dbReference>
<proteinExistence type="predicted"/>
<dbReference type="InterPro" id="IPR000700">
    <property type="entry name" value="PAS-assoc_C"/>
</dbReference>
<sequence>MNQHVTPVPTGFTQEQLHTLYDLISDGIWDWDANTGYVYRNPGWYLMLGYGPHSQENSVLTWERLIHPDDFQRVMAHFDAYIHQRNERYLVEYRCRCADGSYLWVEDSGYVIARNPDGSVARMLGAHRNIDSGKRQLAQLERRNQSLECLVAERTRELSWVNEQLQRQLDENRELAERDSLTRIANRYRLENVLKQECERAQRFRQPLSIIAMDMDDFKPINDQYGHAQGDAALVRVAEALRSRQRTTDLLARWGGDEFVLVLAQTSLEQACACAEQLREVVAQLEPIGECRLTLSYGVVQWREDDDPHSLLARADQALYRAKGAGKNAVAQ</sequence>
<dbReference type="FunFam" id="3.30.70.270:FF:000001">
    <property type="entry name" value="Diguanylate cyclase domain protein"/>
    <property type="match status" value="1"/>
</dbReference>
<dbReference type="NCBIfam" id="TIGR00229">
    <property type="entry name" value="sensory_box"/>
    <property type="match status" value="1"/>
</dbReference>
<dbReference type="CDD" id="cd01949">
    <property type="entry name" value="GGDEF"/>
    <property type="match status" value="1"/>
</dbReference>
<dbReference type="SMART" id="SM00091">
    <property type="entry name" value="PAS"/>
    <property type="match status" value="1"/>
</dbReference>
<evidence type="ECO:0000259" key="7">
    <source>
        <dbReference type="PROSITE" id="PS50113"/>
    </source>
</evidence>
<dbReference type="EC" id="2.7.7.65" evidence="3"/>
<dbReference type="InterPro" id="IPR043128">
    <property type="entry name" value="Rev_trsase/Diguanyl_cyclase"/>
</dbReference>
<dbReference type="InterPro" id="IPR035965">
    <property type="entry name" value="PAS-like_dom_sf"/>
</dbReference>
<dbReference type="NCBIfam" id="TIGR00254">
    <property type="entry name" value="GGDEF"/>
    <property type="match status" value="1"/>
</dbReference>
<dbReference type="PANTHER" id="PTHR45138">
    <property type="entry name" value="REGULATORY COMPONENTS OF SENSORY TRANSDUCTION SYSTEM"/>
    <property type="match status" value="1"/>
</dbReference>
<dbReference type="SMART" id="SM00086">
    <property type="entry name" value="PAC"/>
    <property type="match status" value="1"/>
</dbReference>
<evidence type="ECO:0000256" key="4">
    <source>
        <dbReference type="ARBA" id="ARBA00034247"/>
    </source>
</evidence>
<dbReference type="PROSITE" id="PS50113">
    <property type="entry name" value="PAC"/>
    <property type="match status" value="1"/>
</dbReference>
<dbReference type="Gene3D" id="3.30.450.20">
    <property type="entry name" value="PAS domain"/>
    <property type="match status" value="1"/>
</dbReference>
<dbReference type="GeneID" id="93443087"/>
<evidence type="ECO:0000313" key="9">
    <source>
        <dbReference type="EMBL" id="QPH47831.1"/>
    </source>
</evidence>
<dbReference type="InterPro" id="IPR013655">
    <property type="entry name" value="PAS_fold_3"/>
</dbReference>
<dbReference type="SUPFAM" id="SSF55073">
    <property type="entry name" value="Nucleotide cyclase"/>
    <property type="match status" value="1"/>
</dbReference>
<comment type="cofactor">
    <cofactor evidence="1">
        <name>Mg(2+)</name>
        <dbReference type="ChEBI" id="CHEBI:18420"/>
    </cofactor>
</comment>
<dbReference type="Pfam" id="PF08447">
    <property type="entry name" value="PAS_3"/>
    <property type="match status" value="1"/>
</dbReference>
<evidence type="ECO:0000256" key="2">
    <source>
        <dbReference type="ARBA" id="ARBA00004533"/>
    </source>
</evidence>
<dbReference type="RefSeq" id="WP_028688021.1">
    <property type="nucleotide sequence ID" value="NZ_BQHM01000004.1"/>
</dbReference>
<dbReference type="Pfam" id="PF00990">
    <property type="entry name" value="GGDEF"/>
    <property type="match status" value="1"/>
</dbReference>
<dbReference type="SMART" id="SM00267">
    <property type="entry name" value="GGDEF"/>
    <property type="match status" value="1"/>
</dbReference>
<dbReference type="PANTHER" id="PTHR45138:SF9">
    <property type="entry name" value="DIGUANYLATE CYCLASE DGCM-RELATED"/>
    <property type="match status" value="1"/>
</dbReference>
<organism evidence="9 10">
    <name type="scientific">Pseudomonas fulva</name>
    <dbReference type="NCBI Taxonomy" id="47880"/>
    <lineage>
        <taxon>Bacteria</taxon>
        <taxon>Pseudomonadati</taxon>
        <taxon>Pseudomonadota</taxon>
        <taxon>Gammaproteobacteria</taxon>
        <taxon>Pseudomonadales</taxon>
        <taxon>Pseudomonadaceae</taxon>
        <taxon>Pseudomonas</taxon>
    </lineage>
</organism>
<gene>
    <name evidence="9" type="ORF">IZU98_15630</name>
</gene>
<dbReference type="InterPro" id="IPR001610">
    <property type="entry name" value="PAC"/>
</dbReference>
<evidence type="ECO:0000256" key="5">
    <source>
        <dbReference type="SAM" id="Coils"/>
    </source>
</evidence>
<dbReference type="InterPro" id="IPR000160">
    <property type="entry name" value="GGDEF_dom"/>
</dbReference>
<dbReference type="PROSITE" id="PS50887">
    <property type="entry name" value="GGDEF"/>
    <property type="match status" value="1"/>
</dbReference>
<feature type="coiled-coil region" evidence="5">
    <location>
        <begin position="130"/>
        <end position="157"/>
    </location>
</feature>
<dbReference type="SUPFAM" id="SSF55785">
    <property type="entry name" value="PYP-like sensor domain (PAS domain)"/>
    <property type="match status" value="1"/>
</dbReference>
<dbReference type="GO" id="GO:0043709">
    <property type="term" value="P:cell adhesion involved in single-species biofilm formation"/>
    <property type="evidence" value="ECO:0007669"/>
    <property type="project" value="TreeGrafter"/>
</dbReference>
<evidence type="ECO:0000259" key="6">
    <source>
        <dbReference type="PROSITE" id="PS50112"/>
    </source>
</evidence>
<dbReference type="GO" id="GO:0052621">
    <property type="term" value="F:diguanylate cyclase activity"/>
    <property type="evidence" value="ECO:0007669"/>
    <property type="project" value="UniProtKB-EC"/>
</dbReference>
<feature type="domain" description="GGDEF" evidence="8">
    <location>
        <begin position="206"/>
        <end position="332"/>
    </location>
</feature>
<dbReference type="Proteomes" id="UP000594430">
    <property type="component" value="Chromosome"/>
</dbReference>